<dbReference type="Pfam" id="PF00248">
    <property type="entry name" value="Aldo_ket_red"/>
    <property type="match status" value="1"/>
</dbReference>
<dbReference type="CDD" id="cd19096">
    <property type="entry name" value="AKR_Fe-S_oxidoreductase"/>
    <property type="match status" value="1"/>
</dbReference>
<dbReference type="Pfam" id="PF13187">
    <property type="entry name" value="Fer4_9"/>
    <property type="match status" value="1"/>
</dbReference>
<keyword evidence="2" id="KW-0408">Iron</keyword>
<keyword evidence="3" id="KW-0411">Iron-sulfur</keyword>
<dbReference type="InterPro" id="IPR023210">
    <property type="entry name" value="NADP_OxRdtase_dom"/>
</dbReference>
<dbReference type="PANTHER" id="PTHR43312">
    <property type="entry name" value="D-THREO-ALDOSE 1-DEHYDROGENASE"/>
    <property type="match status" value="1"/>
</dbReference>
<evidence type="ECO:0000256" key="2">
    <source>
        <dbReference type="ARBA" id="ARBA00023004"/>
    </source>
</evidence>
<keyword evidence="6" id="KW-1185">Reference proteome</keyword>
<dbReference type="EMBL" id="WJBE01000015">
    <property type="protein sequence ID" value="MBC3900747.1"/>
    <property type="molecule type" value="Genomic_DNA"/>
</dbReference>
<dbReference type="RefSeq" id="WP_186894906.1">
    <property type="nucleotide sequence ID" value="NZ_WJBE01000015.1"/>
</dbReference>
<keyword evidence="1" id="KW-0479">Metal-binding</keyword>
<dbReference type="SUPFAM" id="SSF46548">
    <property type="entry name" value="alpha-helical ferredoxin"/>
    <property type="match status" value="1"/>
</dbReference>
<gene>
    <name evidence="5" type="ORF">GH811_14095</name>
</gene>
<evidence type="ECO:0000256" key="3">
    <source>
        <dbReference type="ARBA" id="ARBA00023014"/>
    </source>
</evidence>
<evidence type="ECO:0000259" key="4">
    <source>
        <dbReference type="PROSITE" id="PS51379"/>
    </source>
</evidence>
<dbReference type="InterPro" id="IPR017900">
    <property type="entry name" value="4Fe4S_Fe_S_CS"/>
</dbReference>
<evidence type="ECO:0000313" key="6">
    <source>
        <dbReference type="Proteomes" id="UP000622405"/>
    </source>
</evidence>
<sequence length="380" mass="43694">MIYQDFKNKKLSALGFGGMRLPTMGEGFFAPVNQEEAAKMVDVAIKNGVNYFDTAYAYHGGDSERAMGEILKNYPRDRFFLASKFPGYEVRESWDAKAQFEEQLEKCGVDYFDFYLIHNVYERNIDVYFDERWGIVEYLIEQKKNGRIKHLGFSTHGLKTTIERFIERYGEDMEFCQIQLNYLDWKLQKANEIYEMLVEKNIPIWVMEPVRGGALASFPDDQTNKLSELRPDESSAAWAFRFLQGLSGIKMILSGMSNMEQLKDNLKTFEDSKPLTEKELVVVEEIRDGMLTMLPCTGCKYCCAECPQELDIPTLLHHYNDHKFQPGFIAPMAIAGMDEEKRPSACIECGQCKQVCPQNIDIPTALKDFKQMLDEGSAWG</sequence>
<dbReference type="InterPro" id="IPR017896">
    <property type="entry name" value="4Fe4S_Fe-S-bd"/>
</dbReference>
<dbReference type="PANTHER" id="PTHR43312:SF2">
    <property type="entry name" value="OXIDOREDUCTASE"/>
    <property type="match status" value="1"/>
</dbReference>
<dbReference type="InterPro" id="IPR053135">
    <property type="entry name" value="AKR2_Oxidoreductase"/>
</dbReference>
<feature type="domain" description="4Fe-4S ferredoxin-type" evidence="4">
    <location>
        <begin position="337"/>
        <end position="365"/>
    </location>
</feature>
<dbReference type="PROSITE" id="PS00198">
    <property type="entry name" value="4FE4S_FER_1"/>
    <property type="match status" value="1"/>
</dbReference>
<comment type="caution">
    <text evidence="5">The sequence shown here is derived from an EMBL/GenBank/DDBJ whole genome shotgun (WGS) entry which is preliminary data.</text>
</comment>
<name>A0ABR6YZU0_9FIRM</name>
<dbReference type="PROSITE" id="PS51379">
    <property type="entry name" value="4FE4S_FER_2"/>
    <property type="match status" value="1"/>
</dbReference>
<dbReference type="Gene3D" id="3.20.20.100">
    <property type="entry name" value="NADP-dependent oxidoreductase domain"/>
    <property type="match status" value="1"/>
</dbReference>
<evidence type="ECO:0000256" key="1">
    <source>
        <dbReference type="ARBA" id="ARBA00022723"/>
    </source>
</evidence>
<accession>A0ABR6YZU0</accession>
<proteinExistence type="predicted"/>
<organism evidence="5 6">
    <name type="scientific">Acetobacterium malicum</name>
    <dbReference type="NCBI Taxonomy" id="52692"/>
    <lineage>
        <taxon>Bacteria</taxon>
        <taxon>Bacillati</taxon>
        <taxon>Bacillota</taxon>
        <taxon>Clostridia</taxon>
        <taxon>Eubacteriales</taxon>
        <taxon>Eubacteriaceae</taxon>
        <taxon>Acetobacterium</taxon>
    </lineage>
</organism>
<dbReference type="InterPro" id="IPR036812">
    <property type="entry name" value="NAD(P)_OxRdtase_dom_sf"/>
</dbReference>
<protein>
    <submittedName>
        <fullName evidence="5">Oxidoreductase</fullName>
    </submittedName>
</protein>
<dbReference type="Proteomes" id="UP000622405">
    <property type="component" value="Unassembled WGS sequence"/>
</dbReference>
<reference evidence="5 6" key="1">
    <citation type="journal article" date="2020" name="mSystems">
        <title>Defining Genomic and Predicted Metabolic Features of the Acetobacterium Genus.</title>
        <authorList>
            <person name="Ross D.E."/>
            <person name="Marshall C.W."/>
            <person name="Gulliver D."/>
            <person name="May H.D."/>
            <person name="Norman R.S."/>
        </authorList>
    </citation>
    <scope>NUCLEOTIDE SEQUENCE [LARGE SCALE GENOMIC DNA]</scope>
    <source>
        <strain evidence="5 6">DSM 4132</strain>
    </source>
</reference>
<dbReference type="Gene3D" id="3.30.70.20">
    <property type="match status" value="1"/>
</dbReference>
<evidence type="ECO:0000313" key="5">
    <source>
        <dbReference type="EMBL" id="MBC3900747.1"/>
    </source>
</evidence>
<dbReference type="SUPFAM" id="SSF51430">
    <property type="entry name" value="NAD(P)-linked oxidoreductase"/>
    <property type="match status" value="1"/>
</dbReference>